<evidence type="ECO:0000256" key="3">
    <source>
        <dbReference type="ARBA" id="ARBA00022475"/>
    </source>
</evidence>
<dbReference type="GO" id="GO:0065002">
    <property type="term" value="P:intracellular protein transmembrane transport"/>
    <property type="evidence" value="ECO:0007669"/>
    <property type="project" value="UniProtKB-UniRule"/>
</dbReference>
<evidence type="ECO:0000313" key="15">
    <source>
        <dbReference type="Proteomes" id="UP000001918"/>
    </source>
</evidence>
<dbReference type="NCBIfam" id="TIGR01129">
    <property type="entry name" value="secD"/>
    <property type="match status" value="1"/>
</dbReference>
<organism evidence="14 15">
    <name type="scientific">Thermomonospora curvata (strain ATCC 19995 / DSM 43183 / JCM 3096 / KCTC 9072 / NBRC 15933 / NCIMB 10081 / Henssen B9)</name>
    <dbReference type="NCBI Taxonomy" id="471852"/>
    <lineage>
        <taxon>Bacteria</taxon>
        <taxon>Bacillati</taxon>
        <taxon>Actinomycetota</taxon>
        <taxon>Actinomycetes</taxon>
        <taxon>Streptosporangiales</taxon>
        <taxon>Thermomonosporaceae</taxon>
        <taxon>Thermomonospora</taxon>
    </lineage>
</organism>
<evidence type="ECO:0000256" key="2">
    <source>
        <dbReference type="ARBA" id="ARBA00022448"/>
    </source>
</evidence>
<keyword evidence="8 9" id="KW-0472">Membrane</keyword>
<evidence type="ECO:0000259" key="11">
    <source>
        <dbReference type="Pfam" id="PF02355"/>
    </source>
</evidence>
<dbReference type="STRING" id="471852.Tcur_2113"/>
<keyword evidence="6 9" id="KW-1133">Transmembrane helix</keyword>
<feature type="domain" description="SecDF P1 head subdomain" evidence="13">
    <location>
        <begin position="258"/>
        <end position="372"/>
    </location>
</feature>
<dbReference type="EMBL" id="CP001738">
    <property type="protein sequence ID" value="ACY97679.1"/>
    <property type="molecule type" value="Genomic_DNA"/>
</dbReference>
<dbReference type="AlphaFoldDB" id="D1AEV4"/>
<dbReference type="Pfam" id="PF22599">
    <property type="entry name" value="SecDF_P1_head"/>
    <property type="match status" value="1"/>
</dbReference>
<dbReference type="eggNOG" id="COG0342">
    <property type="taxonomic scope" value="Bacteria"/>
</dbReference>
<dbReference type="InterPro" id="IPR048634">
    <property type="entry name" value="SecD_SecF_C"/>
</dbReference>
<comment type="subunit">
    <text evidence="9">Forms a complex with SecF. Part of the essential Sec protein translocation apparatus which comprises SecA, SecYEG and auxiliary proteins SecDF. Other proteins may also be involved.</text>
</comment>
<dbReference type="NCBIfam" id="TIGR00916">
    <property type="entry name" value="2A0604s01"/>
    <property type="match status" value="1"/>
</dbReference>
<dbReference type="InterPro" id="IPR048631">
    <property type="entry name" value="SecD_1st"/>
</dbReference>
<gene>
    <name evidence="9" type="primary">secD</name>
    <name evidence="14" type="ordered locus">Tcur_2113</name>
</gene>
<evidence type="ECO:0000259" key="13">
    <source>
        <dbReference type="Pfam" id="PF22599"/>
    </source>
</evidence>
<keyword evidence="3 9" id="KW-1003">Cell membrane</keyword>
<dbReference type="GO" id="GO:0006605">
    <property type="term" value="P:protein targeting"/>
    <property type="evidence" value="ECO:0007669"/>
    <property type="project" value="UniProtKB-UniRule"/>
</dbReference>
<evidence type="ECO:0000256" key="9">
    <source>
        <dbReference type="HAMAP-Rule" id="MF_01463"/>
    </source>
</evidence>
<dbReference type="SUPFAM" id="SSF82866">
    <property type="entry name" value="Multidrug efflux transporter AcrB transmembrane domain"/>
    <property type="match status" value="1"/>
</dbReference>
<dbReference type="RefSeq" id="WP_012852463.1">
    <property type="nucleotide sequence ID" value="NC_013510.1"/>
</dbReference>
<feature type="compositionally biased region" description="Low complexity" evidence="10">
    <location>
        <begin position="159"/>
        <end position="168"/>
    </location>
</feature>
<comment type="similarity">
    <text evidence="9">Belongs to the SecD/SecF family. SecD subfamily.</text>
</comment>
<evidence type="ECO:0000259" key="12">
    <source>
        <dbReference type="Pfam" id="PF21760"/>
    </source>
</evidence>
<dbReference type="InterPro" id="IPR005791">
    <property type="entry name" value="SecD"/>
</dbReference>
<dbReference type="PANTHER" id="PTHR30081:SF1">
    <property type="entry name" value="PROTEIN TRANSLOCASE SUBUNIT SECD"/>
    <property type="match status" value="1"/>
</dbReference>
<dbReference type="Gene3D" id="3.30.70.3220">
    <property type="match status" value="1"/>
</dbReference>
<keyword evidence="5 9" id="KW-0653">Protein transport</keyword>
<dbReference type="PANTHER" id="PTHR30081">
    <property type="entry name" value="PROTEIN-EXPORT MEMBRANE PROTEIN SEC"/>
    <property type="match status" value="1"/>
</dbReference>
<comment type="subcellular location">
    <subcellularLocation>
        <location evidence="1 9">Cell membrane</location>
        <topology evidence="1 9">Multi-pass membrane protein</topology>
    </subcellularLocation>
</comment>
<dbReference type="InterPro" id="IPR054384">
    <property type="entry name" value="SecDF_P1_head"/>
</dbReference>
<sequence length="584" mass="61724">MAAPRTPSRPGRTLLALFAVLAGLTGVMFLHGQTTPRLALDLAGGTSVTLTAETEGGGSPPDAQMQQAVKIIRNRVNGLGVSEAEVSRQGADHIVVQVPGTGDQRRVVDLIGTTAQLQFRQVLVSAGPGPLTGAGPSPSPSGKEDKAGQSPGPSPSATPAPQATARPRALSRALTDPSAQPSPSATPTPSASLPTDLQEQLDQLIRRQDGQLDYAGIGDKAVITQFERLDCTAQDKKAPGADDPAKQWVAACGEDGSAKYILGPVRVEGRQIDEAEAVPPNMQEGRSTWSVQLKFKSQGARQFAELTEEAYRASVSSPRRQIAIVLDGRVVSAPQINEPITGGTASIDGPAETFTQTYAIDLANKLKYGALPLKFERGQAETVSSTLGSDQLEKGMQAGALGLALVVAYSLLYYRGLGLVSVASLAVAAAITYLAVVLLGYEGTLGFRLSLAHVIGLIVSIGIAADSFIVYFERLRDELREGRPLRSAVESAWVRARRTILVADAVMFIGAAVLYVLAVGGVKGFAFAIGLTTLIDVVVVFFFTKPMVTLLARRRFFARGHRWSGLDPDRLRKSRPAPSLAEES</sequence>
<dbReference type="HAMAP" id="MF_01463_B">
    <property type="entry name" value="SecD_B"/>
    <property type="match status" value="1"/>
</dbReference>
<evidence type="ECO:0000256" key="8">
    <source>
        <dbReference type="ARBA" id="ARBA00023136"/>
    </source>
</evidence>
<protein>
    <recommendedName>
        <fullName evidence="9">Protein translocase subunit SecD</fullName>
    </recommendedName>
</protein>
<feature type="transmembrane region" description="Helical" evidence="9">
    <location>
        <begin position="500"/>
        <end position="518"/>
    </location>
</feature>
<evidence type="ECO:0000256" key="10">
    <source>
        <dbReference type="SAM" id="MobiDB-lite"/>
    </source>
</evidence>
<comment type="function">
    <text evidence="9">Part of the Sec protein translocase complex. Interacts with the SecYEG preprotein conducting channel. SecDF uses the proton motive force (PMF) to complete protein translocation after the ATP-dependent function of SecA.</text>
</comment>
<dbReference type="GO" id="GO:0015450">
    <property type="term" value="F:protein-transporting ATPase activity"/>
    <property type="evidence" value="ECO:0007669"/>
    <property type="project" value="InterPro"/>
</dbReference>
<feature type="region of interest" description="Disordered" evidence="10">
    <location>
        <begin position="127"/>
        <end position="194"/>
    </location>
</feature>
<feature type="domain" description="Protein export membrane protein SecD/SecF C-terminal" evidence="11">
    <location>
        <begin position="374"/>
        <end position="553"/>
    </location>
</feature>
<keyword evidence="15" id="KW-1185">Reference proteome</keyword>
<feature type="transmembrane region" description="Helical" evidence="9">
    <location>
        <begin position="395"/>
        <end position="412"/>
    </location>
</feature>
<evidence type="ECO:0000256" key="5">
    <source>
        <dbReference type="ARBA" id="ARBA00022927"/>
    </source>
</evidence>
<dbReference type="InterPro" id="IPR055344">
    <property type="entry name" value="SecD_SecF_C_bact"/>
</dbReference>
<evidence type="ECO:0000313" key="14">
    <source>
        <dbReference type="EMBL" id="ACY97679.1"/>
    </source>
</evidence>
<name>D1AEV4_THECD</name>
<dbReference type="Gene3D" id="1.20.1640.10">
    <property type="entry name" value="Multidrug efflux transporter AcrB transmembrane domain"/>
    <property type="match status" value="1"/>
</dbReference>
<keyword evidence="2 9" id="KW-0813">Transport</keyword>
<dbReference type="KEGG" id="tcu:Tcur_2113"/>
<dbReference type="InterPro" id="IPR022813">
    <property type="entry name" value="SecD/SecF_arch_bac"/>
</dbReference>
<keyword evidence="7 9" id="KW-0811">Translocation</keyword>
<evidence type="ECO:0000256" key="7">
    <source>
        <dbReference type="ARBA" id="ARBA00023010"/>
    </source>
</evidence>
<evidence type="ECO:0000256" key="1">
    <source>
        <dbReference type="ARBA" id="ARBA00004651"/>
    </source>
</evidence>
<dbReference type="Pfam" id="PF02355">
    <property type="entry name" value="SecD_SecF_C"/>
    <property type="match status" value="1"/>
</dbReference>
<evidence type="ECO:0000256" key="4">
    <source>
        <dbReference type="ARBA" id="ARBA00022692"/>
    </source>
</evidence>
<keyword evidence="4 9" id="KW-0812">Transmembrane</keyword>
<feature type="domain" description="Protein translocase subunit SecDF P1" evidence="12">
    <location>
        <begin position="65"/>
        <end position="122"/>
    </location>
</feature>
<reference evidence="14 15" key="1">
    <citation type="journal article" date="2011" name="Stand. Genomic Sci.">
        <title>Complete genome sequence of Thermomonospora curvata type strain (B9).</title>
        <authorList>
            <person name="Chertkov O."/>
            <person name="Sikorski J."/>
            <person name="Nolan M."/>
            <person name="Lapidus A."/>
            <person name="Lucas S."/>
            <person name="Del Rio T.G."/>
            <person name="Tice H."/>
            <person name="Cheng J.F."/>
            <person name="Goodwin L."/>
            <person name="Pitluck S."/>
            <person name="Liolios K."/>
            <person name="Ivanova N."/>
            <person name="Mavromatis K."/>
            <person name="Mikhailova N."/>
            <person name="Ovchinnikova G."/>
            <person name="Pati A."/>
            <person name="Chen A."/>
            <person name="Palaniappan K."/>
            <person name="Djao O.D."/>
            <person name="Land M."/>
            <person name="Hauser L."/>
            <person name="Chang Y.J."/>
            <person name="Jeffries C.D."/>
            <person name="Brettin T."/>
            <person name="Han C."/>
            <person name="Detter J.C."/>
            <person name="Rohde M."/>
            <person name="Goker M."/>
            <person name="Woyke T."/>
            <person name="Bristow J."/>
            <person name="Eisen J.A."/>
            <person name="Markowitz V."/>
            <person name="Hugenholtz P."/>
            <person name="Klenk H.P."/>
            <person name="Kyrpides N.C."/>
        </authorList>
    </citation>
    <scope>NUCLEOTIDE SEQUENCE [LARGE SCALE GENOMIC DNA]</scope>
    <source>
        <strain evidence="15">ATCC 19995 / DSM 43183 / JCM 3096 / KCTC 9072 / NBRC 15933 / NCIMB 10081 / Henssen B9</strain>
    </source>
</reference>
<dbReference type="GO" id="GO:0005886">
    <property type="term" value="C:plasma membrane"/>
    <property type="evidence" value="ECO:0007669"/>
    <property type="project" value="UniProtKB-SubCell"/>
</dbReference>
<proteinExistence type="inferred from homology"/>
<dbReference type="Pfam" id="PF21760">
    <property type="entry name" value="SecD_1st"/>
    <property type="match status" value="1"/>
</dbReference>
<feature type="compositionally biased region" description="Low complexity" evidence="10">
    <location>
        <begin position="177"/>
        <end position="194"/>
    </location>
</feature>
<dbReference type="Proteomes" id="UP000001918">
    <property type="component" value="Chromosome"/>
</dbReference>
<comment type="caution">
    <text evidence="9">Lacks conserved residue(s) required for the propagation of feature annotation.</text>
</comment>
<dbReference type="GO" id="GO:0043952">
    <property type="term" value="P:protein transport by the Sec complex"/>
    <property type="evidence" value="ECO:0007669"/>
    <property type="project" value="UniProtKB-UniRule"/>
</dbReference>
<feature type="transmembrane region" description="Helical" evidence="9">
    <location>
        <begin position="524"/>
        <end position="544"/>
    </location>
</feature>
<feature type="transmembrane region" description="Helical" evidence="9">
    <location>
        <begin position="451"/>
        <end position="472"/>
    </location>
</feature>
<feature type="transmembrane region" description="Helical" evidence="9">
    <location>
        <begin position="419"/>
        <end position="439"/>
    </location>
</feature>
<dbReference type="Gene3D" id="3.30.1360.200">
    <property type="match status" value="1"/>
</dbReference>
<accession>D1AEV4</accession>
<evidence type="ECO:0000256" key="6">
    <source>
        <dbReference type="ARBA" id="ARBA00022989"/>
    </source>
</evidence>
<dbReference type="HOGENOM" id="CLU_007894_4_2_11"/>